<organism evidence="2 3">
    <name type="scientific">Oikopleura dioica</name>
    <name type="common">Tunicate</name>
    <dbReference type="NCBI Taxonomy" id="34765"/>
    <lineage>
        <taxon>Eukaryota</taxon>
        <taxon>Metazoa</taxon>
        <taxon>Chordata</taxon>
        <taxon>Tunicata</taxon>
        <taxon>Appendicularia</taxon>
        <taxon>Copelata</taxon>
        <taxon>Oikopleuridae</taxon>
        <taxon>Oikopleura</taxon>
    </lineage>
</organism>
<proteinExistence type="predicted"/>
<dbReference type="EMBL" id="OU015567">
    <property type="protein sequence ID" value="CAG5109920.1"/>
    <property type="molecule type" value="Genomic_DNA"/>
</dbReference>
<protein>
    <submittedName>
        <fullName evidence="2">Oidioi.mRNA.OKI2018_I69.chr2.g4389.t1.cds</fullName>
    </submittedName>
</protein>
<gene>
    <name evidence="2" type="ORF">OKIOD_LOCUS13154</name>
</gene>
<reference evidence="2 3" key="1">
    <citation type="submission" date="2021-04" db="EMBL/GenBank/DDBJ databases">
        <authorList>
            <person name="Bliznina A."/>
        </authorList>
    </citation>
    <scope>NUCLEOTIDE SEQUENCE [LARGE SCALE GENOMIC DNA]</scope>
</reference>
<feature type="compositionally biased region" description="Acidic residues" evidence="1">
    <location>
        <begin position="133"/>
        <end position="147"/>
    </location>
</feature>
<evidence type="ECO:0000256" key="1">
    <source>
        <dbReference type="SAM" id="MobiDB-lite"/>
    </source>
</evidence>
<feature type="region of interest" description="Disordered" evidence="1">
    <location>
        <begin position="132"/>
        <end position="151"/>
    </location>
</feature>
<accession>A0ABN7SWX7</accession>
<sequence>MSKLSSTCLFAAASGAVLEFNRQIPLQKEIIRDNGKDIYQDYESKDGNYKYHAEMHFSSDNNKDGVPDVQLPPFSFGSMDEELNSMMKSAFKIDSAFEKLPERFGLKSSIIGEMEKEIEKIEKNIIQQVEYESSADYEEESSADYESPESKTYDLRISSSPAFWSFWGRK</sequence>
<evidence type="ECO:0000313" key="2">
    <source>
        <dbReference type="EMBL" id="CAG5109920.1"/>
    </source>
</evidence>
<keyword evidence="3" id="KW-1185">Reference proteome</keyword>
<dbReference type="Proteomes" id="UP001158576">
    <property type="component" value="Chromosome 2"/>
</dbReference>
<evidence type="ECO:0000313" key="3">
    <source>
        <dbReference type="Proteomes" id="UP001158576"/>
    </source>
</evidence>
<name>A0ABN7SWX7_OIKDI</name>